<gene>
    <name evidence="2" type="ORF">SAMN04488135_10554</name>
</gene>
<keyword evidence="3" id="KW-1185">Reference proteome</keyword>
<proteinExistence type="predicted"/>
<dbReference type="STRING" id="658167.SAMN04488135_10554"/>
<reference evidence="2 3" key="1">
    <citation type="submission" date="2016-11" db="EMBL/GenBank/DDBJ databases">
        <authorList>
            <person name="Jaros S."/>
            <person name="Januszkiewicz K."/>
            <person name="Wedrychowicz H."/>
        </authorList>
    </citation>
    <scope>NUCLEOTIDE SEQUENCE [LARGE SCALE GENOMIC DNA]</scope>
    <source>
        <strain evidence="2 3">CGMCC 1.10190</strain>
    </source>
</reference>
<dbReference type="InterPro" id="IPR036388">
    <property type="entry name" value="WH-like_DNA-bd_sf"/>
</dbReference>
<name>A0A1M5W2B0_9BURK</name>
<evidence type="ECO:0000313" key="3">
    <source>
        <dbReference type="Proteomes" id="UP000184226"/>
    </source>
</evidence>
<sequence length="87" mass="9732">MLQTLDMVTPDEAPSVEREVGARQQLDCLMARLAAMPRKRREAFILVRIYGCSHAEAAEHLNSTKMAIEKHIVRGVIDCMNLASDHA</sequence>
<feature type="domain" description="RNA polymerase sigma factor 70 region 4 type 2" evidence="1">
    <location>
        <begin position="27"/>
        <end position="76"/>
    </location>
</feature>
<dbReference type="GO" id="GO:0003677">
    <property type="term" value="F:DNA binding"/>
    <property type="evidence" value="ECO:0007669"/>
    <property type="project" value="InterPro"/>
</dbReference>
<dbReference type="Pfam" id="PF08281">
    <property type="entry name" value="Sigma70_r4_2"/>
    <property type="match status" value="1"/>
</dbReference>
<accession>A0A1M5W2B0</accession>
<dbReference type="GO" id="GO:0006352">
    <property type="term" value="P:DNA-templated transcription initiation"/>
    <property type="evidence" value="ECO:0007669"/>
    <property type="project" value="InterPro"/>
</dbReference>
<evidence type="ECO:0000259" key="1">
    <source>
        <dbReference type="Pfam" id="PF08281"/>
    </source>
</evidence>
<protein>
    <submittedName>
        <fullName evidence="2">Sigma-70, region 4</fullName>
    </submittedName>
</protein>
<dbReference type="Proteomes" id="UP000184226">
    <property type="component" value="Unassembled WGS sequence"/>
</dbReference>
<dbReference type="AlphaFoldDB" id="A0A1M5W2B0"/>
<dbReference type="SUPFAM" id="SSF88659">
    <property type="entry name" value="Sigma3 and sigma4 domains of RNA polymerase sigma factors"/>
    <property type="match status" value="1"/>
</dbReference>
<dbReference type="InterPro" id="IPR013249">
    <property type="entry name" value="RNA_pol_sigma70_r4_t2"/>
</dbReference>
<dbReference type="Gene3D" id="1.10.10.10">
    <property type="entry name" value="Winged helix-like DNA-binding domain superfamily/Winged helix DNA-binding domain"/>
    <property type="match status" value="1"/>
</dbReference>
<dbReference type="GO" id="GO:0016987">
    <property type="term" value="F:sigma factor activity"/>
    <property type="evidence" value="ECO:0007669"/>
    <property type="project" value="InterPro"/>
</dbReference>
<dbReference type="InterPro" id="IPR013324">
    <property type="entry name" value="RNA_pol_sigma_r3/r4-like"/>
</dbReference>
<evidence type="ECO:0000313" key="2">
    <source>
        <dbReference type="EMBL" id="SHH81601.1"/>
    </source>
</evidence>
<organism evidence="2 3">
    <name type="scientific">Pollutimonas bauzanensis</name>
    <dbReference type="NCBI Taxonomy" id="658167"/>
    <lineage>
        <taxon>Bacteria</taxon>
        <taxon>Pseudomonadati</taxon>
        <taxon>Pseudomonadota</taxon>
        <taxon>Betaproteobacteria</taxon>
        <taxon>Burkholderiales</taxon>
        <taxon>Alcaligenaceae</taxon>
        <taxon>Pollutimonas</taxon>
    </lineage>
</organism>
<dbReference type="EMBL" id="FQXE01000005">
    <property type="protein sequence ID" value="SHH81601.1"/>
    <property type="molecule type" value="Genomic_DNA"/>
</dbReference>